<evidence type="ECO:0000313" key="1">
    <source>
        <dbReference type="EMBL" id="ACU92447.1"/>
    </source>
</evidence>
<dbReference type="KEGG" id="coc:Coch_0892"/>
<evidence type="ECO:0000313" key="2">
    <source>
        <dbReference type="Proteomes" id="UP000006650"/>
    </source>
</evidence>
<proteinExistence type="predicted"/>
<dbReference type="eggNOG" id="ENOG503127W">
    <property type="taxonomic scope" value="Bacteria"/>
</dbReference>
<protein>
    <submittedName>
        <fullName evidence="1">Uncharacterized protein</fullName>
    </submittedName>
</protein>
<dbReference type="HOGENOM" id="CLU_2823161_0_0_10"/>
<dbReference type="AlphaFoldDB" id="C7M9A1"/>
<dbReference type="Proteomes" id="UP000006650">
    <property type="component" value="Chromosome"/>
</dbReference>
<dbReference type="STRING" id="521097.Coch_0892"/>
<reference evidence="1 2" key="1">
    <citation type="journal article" date="2009" name="Stand. Genomic Sci.">
        <title>Complete genome sequence of Capnocytophaga ochracea type strain (VPI 2845).</title>
        <authorList>
            <person name="Mavrommatis K."/>
            <person name="Gronow S."/>
            <person name="Saunders E."/>
            <person name="Land M."/>
            <person name="Lapidus A."/>
            <person name="Copeland A."/>
            <person name="Glavina Del Rio T."/>
            <person name="Nolan M."/>
            <person name="Lucas S."/>
            <person name="Chen F."/>
            <person name="Tice H."/>
            <person name="Cheng J.F."/>
            <person name="Bruce D."/>
            <person name="Goodwin L."/>
            <person name="Pitluck S."/>
            <person name="Pati A."/>
            <person name="Ivanova N."/>
            <person name="Chen A."/>
            <person name="Palaniappan K."/>
            <person name="Chain P."/>
            <person name="Hauser L."/>
            <person name="Chang Y.J."/>
            <person name="Jeffries C.D."/>
            <person name="Brettin T."/>
            <person name="Detter J.C."/>
            <person name="Han C."/>
            <person name="Bristow J."/>
            <person name="Goker M."/>
            <person name="Rohde M."/>
            <person name="Eisen J.A."/>
            <person name="Markowitz V."/>
            <person name="Kyrpides N.C."/>
            <person name="Klenk H.P."/>
            <person name="Hugenholtz P."/>
        </authorList>
    </citation>
    <scope>NUCLEOTIDE SEQUENCE [LARGE SCALE GENOMIC DNA]</scope>
    <source>
        <strain evidence="2">ATCC 27872 / DSM 7271 / JCM 12966 / VPI 2845</strain>
    </source>
</reference>
<accession>C7M9A1</accession>
<gene>
    <name evidence="1" type="ordered locus">Coch_0892</name>
</gene>
<keyword evidence="2" id="KW-1185">Reference proteome</keyword>
<dbReference type="GeneID" id="29675916"/>
<sequence length="66" mass="7758">MTPHDKVIYIIQQLEISDSKVARAIGKSKSTTTHKRMNLRGAKFSEEEFTNLRDFYLEKLKKIEML</sequence>
<name>C7M9A1_CAPOD</name>
<dbReference type="RefSeq" id="WP_015782124.1">
    <property type="nucleotide sequence ID" value="NC_013162.1"/>
</dbReference>
<organism evidence="1 2">
    <name type="scientific">Capnocytophaga ochracea (strain ATCC 27872 / DSM 7271 / CCUG 9716 / JCM 12966 / NCTC 12371 / SS31 / VPI 2845)</name>
    <name type="common">Bacteroides ochraceus</name>
    <dbReference type="NCBI Taxonomy" id="521097"/>
    <lineage>
        <taxon>Bacteria</taxon>
        <taxon>Pseudomonadati</taxon>
        <taxon>Bacteroidota</taxon>
        <taxon>Flavobacteriia</taxon>
        <taxon>Flavobacteriales</taxon>
        <taxon>Flavobacteriaceae</taxon>
        <taxon>Capnocytophaga</taxon>
    </lineage>
</organism>
<dbReference type="EMBL" id="CP001632">
    <property type="protein sequence ID" value="ACU92447.1"/>
    <property type="molecule type" value="Genomic_DNA"/>
</dbReference>